<dbReference type="InterPro" id="IPR010090">
    <property type="entry name" value="Phage_tape_meas"/>
</dbReference>
<reference evidence="3 4" key="1">
    <citation type="submission" date="2018-12" db="EMBL/GenBank/DDBJ databases">
        <authorList>
            <consortium name="Pathogen Informatics"/>
        </authorList>
    </citation>
    <scope>NUCLEOTIDE SEQUENCE [LARGE SCALE GENOMIC DNA]</scope>
    <source>
        <strain evidence="3 4">NCTC8284</strain>
    </source>
</reference>
<proteinExistence type="predicted"/>
<name>A0A3S4TY16_9PAST</name>
<gene>
    <name evidence="3" type="ORF">NCTC8284_00584</name>
</gene>
<dbReference type="EMBL" id="LR134405">
    <property type="protein sequence ID" value="VEH65439.1"/>
    <property type="molecule type" value="Genomic_DNA"/>
</dbReference>
<feature type="compositionally biased region" description="Low complexity" evidence="1">
    <location>
        <begin position="45"/>
        <end position="54"/>
    </location>
</feature>
<evidence type="ECO:0000256" key="1">
    <source>
        <dbReference type="SAM" id="MobiDB-lite"/>
    </source>
</evidence>
<dbReference type="KEGG" id="rpne:NCTC8284_00584"/>
<feature type="region of interest" description="Disordered" evidence="1">
    <location>
        <begin position="35"/>
        <end position="55"/>
    </location>
</feature>
<evidence type="ECO:0000259" key="2">
    <source>
        <dbReference type="Pfam" id="PF10145"/>
    </source>
</evidence>
<accession>A0A3S4TY16</accession>
<sequence>MAQMTLALALKAQDYASRVMNQMRANVNKASKDIENQSVQSGVKQQTTARRTAQITEQSYRKMQQAARVIARDRESLGVRSENLIQREIAQTIAAYDRLKRSGTASSRELARAAETTRAKIAGLNAEMGKTTLGQRTAGFMRVGGAMVAGAVGIKNAIAPALNDKKQWDSNVAEVALTAFSDKSAGYIQNEGFAKINQAVLETVDKYGGTADQALQGLDGMLKGGMSFDEAVANLGTSQKMQIAANASGEDVGSLVKTLSDYGFKGNDLNKALEMVLQSGYDGKFEVSDMVSKLPSILSTAKNNAYSGIEDFKFILSWLQSAANKAGSNDEAATNVSNALNKQTAADTVTRLKKLDHPALKGKGIDVEKSMLDGAKKE</sequence>
<dbReference type="Pfam" id="PF10145">
    <property type="entry name" value="PhageMin_Tail"/>
    <property type="match status" value="1"/>
</dbReference>
<dbReference type="AlphaFoldDB" id="A0A3S4TY16"/>
<evidence type="ECO:0000313" key="4">
    <source>
        <dbReference type="Proteomes" id="UP000278733"/>
    </source>
</evidence>
<dbReference type="Proteomes" id="UP000278733">
    <property type="component" value="Chromosome"/>
</dbReference>
<evidence type="ECO:0000313" key="3">
    <source>
        <dbReference type="EMBL" id="VEH65439.1"/>
    </source>
</evidence>
<feature type="domain" description="Phage tail tape measure protein" evidence="2">
    <location>
        <begin position="203"/>
        <end position="372"/>
    </location>
</feature>
<protein>
    <submittedName>
        <fullName evidence="3">Phage-related minor tail protein</fullName>
    </submittedName>
</protein>
<organism evidence="3 4">
    <name type="scientific">Rodentibacter pneumotropicus</name>
    <dbReference type="NCBI Taxonomy" id="758"/>
    <lineage>
        <taxon>Bacteria</taxon>
        <taxon>Pseudomonadati</taxon>
        <taxon>Pseudomonadota</taxon>
        <taxon>Gammaproteobacteria</taxon>
        <taxon>Pasteurellales</taxon>
        <taxon>Pasteurellaceae</taxon>
        <taxon>Rodentibacter</taxon>
    </lineage>
</organism>